<evidence type="ECO:0000313" key="3">
    <source>
        <dbReference type="EMBL" id="GHB09115.1"/>
    </source>
</evidence>
<dbReference type="RefSeq" id="WP_189983167.1">
    <property type="nucleotide sequence ID" value="NZ_BMUL01000025.1"/>
</dbReference>
<keyword evidence="4" id="KW-1185">Reference proteome</keyword>
<protein>
    <recommendedName>
        <fullName evidence="2">TniQ domain-containing protein</fullName>
    </recommendedName>
</protein>
<evidence type="ECO:0000259" key="2">
    <source>
        <dbReference type="Pfam" id="PF06527"/>
    </source>
</evidence>
<dbReference type="EMBL" id="BMUL01000025">
    <property type="protein sequence ID" value="GHB09115.1"/>
    <property type="molecule type" value="Genomic_DNA"/>
</dbReference>
<feature type="domain" description="TniQ" evidence="2">
    <location>
        <begin position="22"/>
        <end position="154"/>
    </location>
</feature>
<dbReference type="Proteomes" id="UP000644020">
    <property type="component" value="Unassembled WGS sequence"/>
</dbReference>
<evidence type="ECO:0000256" key="1">
    <source>
        <dbReference type="SAM" id="MobiDB-lite"/>
    </source>
</evidence>
<proteinExistence type="predicted"/>
<organism evidence="3 4">
    <name type="scientific">Streptomyces termitum</name>
    <dbReference type="NCBI Taxonomy" id="67368"/>
    <lineage>
        <taxon>Bacteria</taxon>
        <taxon>Bacillati</taxon>
        <taxon>Actinomycetota</taxon>
        <taxon>Actinomycetes</taxon>
        <taxon>Kitasatosporales</taxon>
        <taxon>Streptomycetaceae</taxon>
        <taxon>Streptomyces</taxon>
    </lineage>
</organism>
<accession>A0A918T899</accession>
<dbReference type="InterPro" id="IPR009492">
    <property type="entry name" value="TniQ"/>
</dbReference>
<reference evidence="3" key="2">
    <citation type="submission" date="2020-09" db="EMBL/GenBank/DDBJ databases">
        <authorList>
            <person name="Sun Q."/>
            <person name="Ohkuma M."/>
        </authorList>
    </citation>
    <scope>NUCLEOTIDE SEQUENCE</scope>
    <source>
        <strain evidence="3">JCM 4518</strain>
    </source>
</reference>
<sequence>MATRKSTARRKAWKTPERLPRQARLIADESTGSFIGRLAQLNHMPLDDLMGLVGEGGKAMHPRYTEVYLNPGALERLAALTAHGPEVLQRALPSLAPHRLLKAGPGPVWRWPQWEARGVFLVRACDLCAAARRHPSDVYLVSVTRWRVCARHHRWLDNLREDGATWLPLQNVPEVVRAHRDRAGLERRLGAGGRALFADALHITAFWWNVPELGPPVWEARGRLLGEEAGGDLRLAPLVSYPETMRLAWMLAARERRRMRRTWSAEHDTAWLAAVGAMLEEWQMPADLALTPVDLWMQHHSMPPLHRSVSRPVQGKWRQLPAPHPHEDAPSDTHLERITCLPWRFGDEPPEPDDTMTWSVAGRA</sequence>
<name>A0A918T899_9ACTN</name>
<dbReference type="AlphaFoldDB" id="A0A918T899"/>
<dbReference type="Pfam" id="PF06527">
    <property type="entry name" value="TniQ"/>
    <property type="match status" value="1"/>
</dbReference>
<comment type="caution">
    <text evidence="3">The sequence shown here is derived from an EMBL/GenBank/DDBJ whole genome shotgun (WGS) entry which is preliminary data.</text>
</comment>
<reference evidence="3" key="1">
    <citation type="journal article" date="2014" name="Int. J. Syst. Evol. Microbiol.">
        <title>Complete genome sequence of Corynebacterium casei LMG S-19264T (=DSM 44701T), isolated from a smear-ripened cheese.</title>
        <authorList>
            <consortium name="US DOE Joint Genome Institute (JGI-PGF)"/>
            <person name="Walter F."/>
            <person name="Albersmeier A."/>
            <person name="Kalinowski J."/>
            <person name="Ruckert C."/>
        </authorList>
    </citation>
    <scope>NUCLEOTIDE SEQUENCE</scope>
    <source>
        <strain evidence="3">JCM 4518</strain>
    </source>
</reference>
<feature type="region of interest" description="Disordered" evidence="1">
    <location>
        <begin position="343"/>
        <end position="364"/>
    </location>
</feature>
<evidence type="ECO:0000313" key="4">
    <source>
        <dbReference type="Proteomes" id="UP000644020"/>
    </source>
</evidence>
<gene>
    <name evidence="3" type="ORF">GCM10010305_60060</name>
</gene>